<sequence>MEEWDESFVQLVLQASEVAILSRTNPSQPPDHHHHHRHHHHHQQPPLPPRQQSDISYSPPRELSQRVNDTPAVLRSGYGEGYSYVLPCLPSNSASASVGPETTKEPKIVGFKDKKEEQLKFTSSKSNDKETENSKSNSLRYDGVVADDFGFIPECQKSRSSDEMPSISLNRSSSRAVGVQTDDLGEFDNPKSRNDNSFLASDQQKKLLGIWDLLDGEKSEKSLALKLFEACGTDFQVLSGYIYPGLPSITTMQSSLPKSDGPFWESPLTAHSAEQVKISRLFVMLTKISNEMVRLEDLLDALIDCCSLKNDVIVHVSLRMLHVVLKHASWMRKELTRRDNFVFTGPSSDHILEDIHNQELFERRNVIYPSAKSVTDKLDSQGASWRKPKSSTIFNPTKVDWFSLFESMNQIVMSDFDERVRLEAILIMNTILVSCNAYSERDKFASKLVFQTVSLLLRKEAGVCLRKQAVNLFNQLLNCPKVTTAFCCGCMEDDDGVVKAEVDAKILLSAQEFRGVFNGLVDCLSCTGSCPKKLKLRRSTVTVIAYIASLGKPGIGILLNHRPPQRYNMLVSIVESLISDLDLETLEAVQPFEVFRERTLLIREALILLNRLVSHPQFSSNVLQALTNSRDITSLTVDIAKRLCQKRKFSWLDDSITKQIRESEIAELARLFNRRIFTFLGDNLS</sequence>
<dbReference type="InterPro" id="IPR016024">
    <property type="entry name" value="ARM-type_fold"/>
</dbReference>
<evidence type="ECO:0000313" key="2">
    <source>
        <dbReference type="EMBL" id="CAI9090002.1"/>
    </source>
</evidence>
<feature type="compositionally biased region" description="Basic residues" evidence="1">
    <location>
        <begin position="32"/>
        <end position="43"/>
    </location>
</feature>
<dbReference type="InterPro" id="IPR044952">
    <property type="entry name" value="SUV2"/>
</dbReference>
<gene>
    <name evidence="2" type="ORF">OLC1_LOCUS2250</name>
</gene>
<feature type="region of interest" description="Disordered" evidence="1">
    <location>
        <begin position="118"/>
        <end position="139"/>
    </location>
</feature>
<dbReference type="GO" id="GO:0006974">
    <property type="term" value="P:DNA damage response"/>
    <property type="evidence" value="ECO:0007669"/>
    <property type="project" value="InterPro"/>
</dbReference>
<name>A0AAV1C6E0_OLDCO</name>
<feature type="region of interest" description="Disordered" evidence="1">
    <location>
        <begin position="156"/>
        <end position="175"/>
    </location>
</feature>
<feature type="region of interest" description="Disordered" evidence="1">
    <location>
        <begin position="23"/>
        <end position="69"/>
    </location>
</feature>
<dbReference type="SUPFAM" id="SSF48371">
    <property type="entry name" value="ARM repeat"/>
    <property type="match status" value="1"/>
</dbReference>
<proteinExistence type="predicted"/>
<evidence type="ECO:0000313" key="3">
    <source>
        <dbReference type="Proteomes" id="UP001161247"/>
    </source>
</evidence>
<dbReference type="AlphaFoldDB" id="A0AAV1C6E0"/>
<dbReference type="Proteomes" id="UP001161247">
    <property type="component" value="Chromosome 1"/>
</dbReference>
<evidence type="ECO:0000256" key="1">
    <source>
        <dbReference type="SAM" id="MobiDB-lite"/>
    </source>
</evidence>
<dbReference type="PANTHER" id="PTHR35761:SF1">
    <property type="entry name" value="PROTEIN SENSITIVE TO UV 2"/>
    <property type="match status" value="1"/>
</dbReference>
<accession>A0AAV1C6E0</accession>
<keyword evidence="3" id="KW-1185">Reference proteome</keyword>
<dbReference type="EMBL" id="OX459118">
    <property type="protein sequence ID" value="CAI9090002.1"/>
    <property type="molecule type" value="Genomic_DNA"/>
</dbReference>
<dbReference type="PANTHER" id="PTHR35761">
    <property type="entry name" value="ATR INTERACTING PROTEIN"/>
    <property type="match status" value="1"/>
</dbReference>
<protein>
    <submittedName>
        <fullName evidence="2">OLC1v1024676C1</fullName>
    </submittedName>
</protein>
<organism evidence="2 3">
    <name type="scientific">Oldenlandia corymbosa var. corymbosa</name>
    <dbReference type="NCBI Taxonomy" id="529605"/>
    <lineage>
        <taxon>Eukaryota</taxon>
        <taxon>Viridiplantae</taxon>
        <taxon>Streptophyta</taxon>
        <taxon>Embryophyta</taxon>
        <taxon>Tracheophyta</taxon>
        <taxon>Spermatophyta</taxon>
        <taxon>Magnoliopsida</taxon>
        <taxon>eudicotyledons</taxon>
        <taxon>Gunneridae</taxon>
        <taxon>Pentapetalae</taxon>
        <taxon>asterids</taxon>
        <taxon>lamiids</taxon>
        <taxon>Gentianales</taxon>
        <taxon>Rubiaceae</taxon>
        <taxon>Rubioideae</taxon>
        <taxon>Spermacoceae</taxon>
        <taxon>Hedyotis-Oldenlandia complex</taxon>
        <taxon>Oldenlandia</taxon>
    </lineage>
</organism>
<reference evidence="2" key="1">
    <citation type="submission" date="2023-03" db="EMBL/GenBank/DDBJ databases">
        <authorList>
            <person name="Julca I."/>
        </authorList>
    </citation>
    <scope>NUCLEOTIDE SEQUENCE</scope>
</reference>